<dbReference type="OrthoDB" id="1361642at28211"/>
<dbReference type="Proteomes" id="UP000010792">
    <property type="component" value="Chromosome"/>
</dbReference>
<evidence type="ECO:0000313" key="2">
    <source>
        <dbReference type="Proteomes" id="UP000010792"/>
    </source>
</evidence>
<keyword evidence="2" id="KW-1185">Reference proteome</keyword>
<dbReference type="STRING" id="1125847.NT26_1394"/>
<proteinExistence type="predicted"/>
<organism evidence="1 2">
    <name type="scientific">Pseudorhizobium banfieldiae</name>
    <dbReference type="NCBI Taxonomy" id="1125847"/>
    <lineage>
        <taxon>Bacteria</taxon>
        <taxon>Pseudomonadati</taxon>
        <taxon>Pseudomonadota</taxon>
        <taxon>Alphaproteobacteria</taxon>
        <taxon>Hyphomicrobiales</taxon>
        <taxon>Rhizobiaceae</taxon>
        <taxon>Rhizobium/Agrobacterium group</taxon>
        <taxon>Pseudorhizobium</taxon>
    </lineage>
</organism>
<gene>
    <name evidence="1" type="ORF">NT26_1394</name>
</gene>
<sequence>MTHQPKCHACAERRRSPTGGARGLVVAVQCHECGIHYGIPVNKAAEALQRIRDRLDGKWYDPHGDLESDIRSVFRKLDGVAES</sequence>
<dbReference type="KEGG" id="rht:NT26_1394"/>
<protein>
    <submittedName>
        <fullName evidence="1">Uncharacterized protein</fullName>
    </submittedName>
</protein>
<accession>L0NDC8</accession>
<evidence type="ECO:0000313" key="1">
    <source>
        <dbReference type="EMBL" id="CCF19118.1"/>
    </source>
</evidence>
<reference evidence="1 2" key="1">
    <citation type="journal article" date="2013" name="Genome Biol. Evol.">
        <title>Life in an arsenic-containing gold mine: genome and physiology of the autotrophic arsenite-oxidizing bacterium rhizobium sp. NT-26.</title>
        <authorList>
            <person name="Andres J."/>
            <person name="Arsene-Ploetze F."/>
            <person name="Barbe V."/>
            <person name="Brochier-Armanet C."/>
            <person name="Cleiss-Arnold J."/>
            <person name="Coppee J.Y."/>
            <person name="Dillies M.A."/>
            <person name="Geist"/>
            <person name="L"/>
            <person name="Joublin A."/>
            <person name="Koechler S."/>
            <person name="Lassalle F."/>
            <person name="Marchal M."/>
            <person name="Medigue C."/>
            <person name="Muller D."/>
            <person name="Nesme X."/>
            <person name="Plewniak F."/>
            <person name="Proux C."/>
            <person name="Ramirez-Bahena M.H."/>
            <person name="Schenowitz C."/>
            <person name="Sismeiro O."/>
            <person name="Vallenet D."/>
            <person name="Santini J.M."/>
            <person name="Bertin P.N."/>
        </authorList>
    </citation>
    <scope>NUCLEOTIDE SEQUENCE [LARGE SCALE GENOMIC DNA]</scope>
    <source>
        <strain evidence="1 2">NT-26</strain>
    </source>
</reference>
<name>L0NDC8_9HYPH</name>
<dbReference type="RefSeq" id="WP_052638013.1">
    <property type="nucleotide sequence ID" value="NZ_FO082820.1"/>
</dbReference>
<dbReference type="EMBL" id="FO082820">
    <property type="protein sequence ID" value="CCF19118.1"/>
    <property type="molecule type" value="Genomic_DNA"/>
</dbReference>
<dbReference type="AlphaFoldDB" id="L0NDC8"/>